<evidence type="ECO:0000256" key="2">
    <source>
        <dbReference type="ARBA" id="ARBA00023015"/>
    </source>
</evidence>
<protein>
    <recommendedName>
        <fullName evidence="5">HTH lacI-type domain-containing protein</fullName>
    </recommendedName>
</protein>
<dbReference type="Proteomes" id="UP000196655">
    <property type="component" value="Unassembled WGS sequence"/>
</dbReference>
<organism evidence="6 7">
    <name type="scientific">Inquilinus limosus</name>
    <dbReference type="NCBI Taxonomy" id="171674"/>
    <lineage>
        <taxon>Bacteria</taxon>
        <taxon>Pseudomonadati</taxon>
        <taxon>Pseudomonadota</taxon>
        <taxon>Alphaproteobacteria</taxon>
        <taxon>Rhodospirillales</taxon>
        <taxon>Rhodospirillaceae</taxon>
        <taxon>Inquilinus</taxon>
    </lineage>
</organism>
<evidence type="ECO:0000313" key="7">
    <source>
        <dbReference type="Proteomes" id="UP000196655"/>
    </source>
</evidence>
<dbReference type="CDD" id="cd01392">
    <property type="entry name" value="HTH_LacI"/>
    <property type="match status" value="1"/>
</dbReference>
<proteinExistence type="predicted"/>
<evidence type="ECO:0000256" key="1">
    <source>
        <dbReference type="ARBA" id="ARBA00022491"/>
    </source>
</evidence>
<dbReference type="SMART" id="SM00354">
    <property type="entry name" value="HTH_LACI"/>
    <property type="match status" value="1"/>
</dbReference>
<gene>
    <name evidence="6" type="ORF">BWR60_05565</name>
</gene>
<feature type="domain" description="HTH lacI-type" evidence="5">
    <location>
        <begin position="18"/>
        <end position="72"/>
    </location>
</feature>
<evidence type="ECO:0000256" key="4">
    <source>
        <dbReference type="ARBA" id="ARBA00023163"/>
    </source>
</evidence>
<dbReference type="SUPFAM" id="SSF47413">
    <property type="entry name" value="lambda repressor-like DNA-binding domains"/>
    <property type="match status" value="1"/>
</dbReference>
<dbReference type="OrthoDB" id="9784962at2"/>
<dbReference type="GO" id="GO:0000976">
    <property type="term" value="F:transcription cis-regulatory region binding"/>
    <property type="evidence" value="ECO:0007669"/>
    <property type="project" value="TreeGrafter"/>
</dbReference>
<reference evidence="7" key="1">
    <citation type="submission" date="2017-05" db="EMBL/GenBank/DDBJ databases">
        <authorList>
            <person name="Macchi M."/>
            <person name="Festa S."/>
            <person name="Coppotelli B.M."/>
            <person name="Morelli I.S."/>
        </authorList>
    </citation>
    <scope>NUCLEOTIDE SEQUENCE [LARGE SCALE GENOMIC DNA]</scope>
    <source>
        <strain evidence="7">I</strain>
    </source>
</reference>
<dbReference type="EMBL" id="NHON01000007">
    <property type="protein sequence ID" value="OWJ68140.1"/>
    <property type="molecule type" value="Genomic_DNA"/>
</dbReference>
<keyword evidence="7" id="KW-1185">Reference proteome</keyword>
<dbReference type="PROSITE" id="PS50932">
    <property type="entry name" value="HTH_LACI_2"/>
    <property type="match status" value="1"/>
</dbReference>
<sequence length="352" mass="37430">MADRTKPSPVNVFPARRPTIRDVAARASVSIGTVSRVAGGSARVAEATRARVLAAMAETGYQPNAAARTMRTSRTRTIGFLIPDMANPVFSRVAIGAEPVLSAAGYMLFAVSSNRSPARELAFLEAAQQRQMDGLIVTLADETHGPVVERLGRIGVPLVILDRDVPVAADVVYSDHARPIETLVKQMVAQGHRRIALITASEKIRPGRARAEAFRKALAEAGLAAEERLIRSRAQTAEYGAAEAHDLLTGPKPPTALIAGGNEIFQGALRAIRLLGLSVPRDLSLAGADDRVLAELVDPPITVIDRDMAEVGATAARMLLERLDGLDAPPRRVLLGSSVVLHGSIGRPKGKR</sequence>
<keyword evidence="4" id="KW-0804">Transcription</keyword>
<comment type="caution">
    <text evidence="6">The sequence shown here is derived from an EMBL/GenBank/DDBJ whole genome shotgun (WGS) entry which is preliminary data.</text>
</comment>
<dbReference type="PANTHER" id="PTHR30146:SF148">
    <property type="entry name" value="HTH-TYPE TRANSCRIPTIONAL REPRESSOR PURR-RELATED"/>
    <property type="match status" value="1"/>
</dbReference>
<dbReference type="InterPro" id="IPR000843">
    <property type="entry name" value="HTH_LacI"/>
</dbReference>
<keyword evidence="3" id="KW-0238">DNA-binding</keyword>
<dbReference type="Pfam" id="PF00356">
    <property type="entry name" value="LacI"/>
    <property type="match status" value="1"/>
</dbReference>
<dbReference type="Gene3D" id="1.10.260.40">
    <property type="entry name" value="lambda repressor-like DNA-binding domains"/>
    <property type="match status" value="1"/>
</dbReference>
<dbReference type="Gene3D" id="3.40.50.2300">
    <property type="match status" value="2"/>
</dbReference>
<dbReference type="InterPro" id="IPR046335">
    <property type="entry name" value="LacI/GalR-like_sensor"/>
</dbReference>
<keyword evidence="1" id="KW-0678">Repressor</keyword>
<dbReference type="GO" id="GO:0003700">
    <property type="term" value="F:DNA-binding transcription factor activity"/>
    <property type="evidence" value="ECO:0007669"/>
    <property type="project" value="TreeGrafter"/>
</dbReference>
<evidence type="ECO:0000256" key="3">
    <source>
        <dbReference type="ARBA" id="ARBA00023125"/>
    </source>
</evidence>
<evidence type="ECO:0000259" key="5">
    <source>
        <dbReference type="PROSITE" id="PS50932"/>
    </source>
</evidence>
<dbReference type="PANTHER" id="PTHR30146">
    <property type="entry name" value="LACI-RELATED TRANSCRIPTIONAL REPRESSOR"/>
    <property type="match status" value="1"/>
</dbReference>
<name>A0A211ZSA8_9PROT</name>
<dbReference type="Pfam" id="PF13377">
    <property type="entry name" value="Peripla_BP_3"/>
    <property type="match status" value="1"/>
</dbReference>
<dbReference type="InterPro" id="IPR010982">
    <property type="entry name" value="Lambda_DNA-bd_dom_sf"/>
</dbReference>
<evidence type="ECO:0000313" key="6">
    <source>
        <dbReference type="EMBL" id="OWJ68140.1"/>
    </source>
</evidence>
<dbReference type="AlphaFoldDB" id="A0A211ZSA8"/>
<dbReference type="InterPro" id="IPR028082">
    <property type="entry name" value="Peripla_BP_I"/>
</dbReference>
<dbReference type="STRING" id="1122125.GCA_000423185_01922"/>
<accession>A0A211ZSA8</accession>
<keyword evidence="2" id="KW-0805">Transcription regulation</keyword>
<dbReference type="SUPFAM" id="SSF53822">
    <property type="entry name" value="Periplasmic binding protein-like I"/>
    <property type="match status" value="1"/>
</dbReference>